<keyword evidence="1" id="KW-0812">Transmembrane</keyword>
<gene>
    <name evidence="3" type="ORF">LCGC14_2324900</name>
</gene>
<comment type="caution">
    <text evidence="3">The sequence shown here is derived from an EMBL/GenBank/DDBJ whole genome shotgun (WGS) entry which is preliminary data.</text>
</comment>
<feature type="transmembrane region" description="Helical" evidence="1">
    <location>
        <begin position="25"/>
        <end position="50"/>
    </location>
</feature>
<dbReference type="AlphaFoldDB" id="A0A0F9EU42"/>
<proteinExistence type="predicted"/>
<dbReference type="EMBL" id="LAZR01033301">
    <property type="protein sequence ID" value="KKL48500.1"/>
    <property type="molecule type" value="Genomic_DNA"/>
</dbReference>
<dbReference type="InterPro" id="IPR025328">
    <property type="entry name" value="DUF4234"/>
</dbReference>
<keyword evidence="1" id="KW-0472">Membrane</keyword>
<feature type="transmembrane region" description="Helical" evidence="1">
    <location>
        <begin position="174"/>
        <end position="192"/>
    </location>
</feature>
<protein>
    <recommendedName>
        <fullName evidence="2">DUF4234 domain-containing protein</fullName>
    </recommendedName>
</protein>
<feature type="transmembrane region" description="Helical" evidence="1">
    <location>
        <begin position="109"/>
        <end position="131"/>
    </location>
</feature>
<accession>A0A0F9EU42</accession>
<evidence type="ECO:0000313" key="3">
    <source>
        <dbReference type="EMBL" id="KKL48500.1"/>
    </source>
</evidence>
<sequence>MLKDYPKLERTIFEGREQENPLINWWLFLVLVVGLSFIIVGLVIYLIIIYQRIERRDKHFARMGELFRTSLRTTEEVAKAKGIDIYSQKSEIEEKIKVAEDSLLRPKNAVLWTVLMVLTGGLVAFYVYYFLLVDWYRIQRLEQDIMDDFSDLWTQLDIVKDPIPVSLRVPERSYWAYLGLSIITLGIWLFYWDYVTHTEPDHVFPENRSWEDKILSSFREPEGAKAA</sequence>
<name>A0A0F9EU42_9ZZZZ</name>
<dbReference type="Pfam" id="PF14018">
    <property type="entry name" value="DUF4234"/>
    <property type="match status" value="1"/>
</dbReference>
<keyword evidence="1" id="KW-1133">Transmembrane helix</keyword>
<organism evidence="3">
    <name type="scientific">marine sediment metagenome</name>
    <dbReference type="NCBI Taxonomy" id="412755"/>
    <lineage>
        <taxon>unclassified sequences</taxon>
        <taxon>metagenomes</taxon>
        <taxon>ecological metagenomes</taxon>
    </lineage>
</organism>
<evidence type="ECO:0000256" key="1">
    <source>
        <dbReference type="SAM" id="Phobius"/>
    </source>
</evidence>
<evidence type="ECO:0000259" key="2">
    <source>
        <dbReference type="Pfam" id="PF14018"/>
    </source>
</evidence>
<feature type="domain" description="DUF4234" evidence="2">
    <location>
        <begin position="172"/>
        <end position="206"/>
    </location>
</feature>
<reference evidence="3" key="1">
    <citation type="journal article" date="2015" name="Nature">
        <title>Complex archaea that bridge the gap between prokaryotes and eukaryotes.</title>
        <authorList>
            <person name="Spang A."/>
            <person name="Saw J.H."/>
            <person name="Jorgensen S.L."/>
            <person name="Zaremba-Niedzwiedzka K."/>
            <person name="Martijn J."/>
            <person name="Lind A.E."/>
            <person name="van Eijk R."/>
            <person name="Schleper C."/>
            <person name="Guy L."/>
            <person name="Ettema T.J."/>
        </authorList>
    </citation>
    <scope>NUCLEOTIDE SEQUENCE</scope>
</reference>